<dbReference type="STRING" id="1888891.DSOL_2001"/>
<accession>A0A1Q8QXS2</accession>
<dbReference type="SUPFAM" id="SSF56954">
    <property type="entry name" value="Outer membrane efflux proteins (OEP)"/>
    <property type="match status" value="1"/>
</dbReference>
<evidence type="ECO:0000256" key="5">
    <source>
        <dbReference type="ARBA" id="ARBA00023237"/>
    </source>
</evidence>
<protein>
    <submittedName>
        <fullName evidence="8">Outer membrane protein</fullName>
    </submittedName>
</protein>
<dbReference type="InterPro" id="IPR051906">
    <property type="entry name" value="TolC-like"/>
</dbReference>
<dbReference type="GO" id="GO:1990281">
    <property type="term" value="C:efflux pump complex"/>
    <property type="evidence" value="ECO:0007669"/>
    <property type="project" value="TreeGrafter"/>
</dbReference>
<proteinExistence type="predicted"/>
<dbReference type="RefSeq" id="WP_075364655.1">
    <property type="nucleotide sequence ID" value="NZ_MLBF01000011.1"/>
</dbReference>
<reference evidence="8 9" key="1">
    <citation type="submission" date="2016-09" db="EMBL/GenBank/DDBJ databases">
        <title>Complete genome of Desulfosporosinus sp. OL.</title>
        <authorList>
            <person name="Mardanov A."/>
            <person name="Beletsky A."/>
            <person name="Panova A."/>
            <person name="Karnachuk O."/>
            <person name="Ravin N."/>
        </authorList>
    </citation>
    <scope>NUCLEOTIDE SEQUENCE [LARGE SCALE GENOMIC DNA]</scope>
    <source>
        <strain evidence="8 9">OL</strain>
    </source>
</reference>
<evidence type="ECO:0000256" key="7">
    <source>
        <dbReference type="SAM" id="SignalP"/>
    </source>
</evidence>
<comment type="caution">
    <text evidence="8">The sequence shown here is derived from an EMBL/GenBank/DDBJ whole genome shotgun (WGS) entry which is preliminary data.</text>
</comment>
<evidence type="ECO:0000313" key="8">
    <source>
        <dbReference type="EMBL" id="OLN32128.1"/>
    </source>
</evidence>
<dbReference type="GO" id="GO:0009279">
    <property type="term" value="C:cell outer membrane"/>
    <property type="evidence" value="ECO:0007669"/>
    <property type="project" value="UniProtKB-SubCell"/>
</dbReference>
<dbReference type="Gene3D" id="1.20.1600.10">
    <property type="entry name" value="Outer membrane efflux proteins (OEP)"/>
    <property type="match status" value="2"/>
</dbReference>
<feature type="compositionally biased region" description="Low complexity" evidence="6">
    <location>
        <begin position="374"/>
        <end position="385"/>
    </location>
</feature>
<evidence type="ECO:0000256" key="3">
    <source>
        <dbReference type="ARBA" id="ARBA00022692"/>
    </source>
</evidence>
<dbReference type="EMBL" id="MLBF01000011">
    <property type="protein sequence ID" value="OLN32128.1"/>
    <property type="molecule type" value="Genomic_DNA"/>
</dbReference>
<feature type="chain" id="PRO_5012932017" evidence="7">
    <location>
        <begin position="24"/>
        <end position="398"/>
    </location>
</feature>
<organism evidence="8 9">
    <name type="scientific">Desulfosporosinus metallidurans</name>
    <dbReference type="NCBI Taxonomy" id="1888891"/>
    <lineage>
        <taxon>Bacteria</taxon>
        <taxon>Bacillati</taxon>
        <taxon>Bacillota</taxon>
        <taxon>Clostridia</taxon>
        <taxon>Eubacteriales</taxon>
        <taxon>Desulfitobacteriaceae</taxon>
        <taxon>Desulfosporosinus</taxon>
    </lineage>
</organism>
<comment type="subcellular location">
    <subcellularLocation>
        <location evidence="1">Cell outer membrane</location>
    </subcellularLocation>
</comment>
<keyword evidence="4" id="KW-0472">Membrane</keyword>
<dbReference type="GO" id="GO:0015288">
    <property type="term" value="F:porin activity"/>
    <property type="evidence" value="ECO:0007669"/>
    <property type="project" value="TreeGrafter"/>
</dbReference>
<feature type="region of interest" description="Disordered" evidence="6">
    <location>
        <begin position="374"/>
        <end position="398"/>
    </location>
</feature>
<keyword evidence="7" id="KW-0732">Signal</keyword>
<dbReference type="GO" id="GO:0015562">
    <property type="term" value="F:efflux transmembrane transporter activity"/>
    <property type="evidence" value="ECO:0007669"/>
    <property type="project" value="InterPro"/>
</dbReference>
<dbReference type="PANTHER" id="PTHR30026:SF20">
    <property type="entry name" value="OUTER MEMBRANE PROTEIN TOLC"/>
    <property type="match status" value="1"/>
</dbReference>
<dbReference type="AlphaFoldDB" id="A0A1Q8QXS2"/>
<evidence type="ECO:0000256" key="1">
    <source>
        <dbReference type="ARBA" id="ARBA00004442"/>
    </source>
</evidence>
<evidence type="ECO:0000256" key="6">
    <source>
        <dbReference type="SAM" id="MobiDB-lite"/>
    </source>
</evidence>
<sequence length="398" mass="44381">MKKIISILMVALMLLVSTNTVMAADDALDIEKVAIQSLKNSQDVQSVNRQVTLMQKNYADITAAVNGVRNGLRYMNSYQAVEFIILKPMEVQNSLTTFTNLQLVTTNAVRLSSYKAYIGLLKANYALTIQKGLMDSLDADYKKAQQQLSLGMISQSQLRLSEIAYLKSQYRHDSSQKSVNSASLLISNMMGEDLAKQYTLQDNNIIPAAQIKSLNDYVNIALGNRAEIVNAQSTLDTKKKEYDYGKAELPTDFQFYVQKQQYAIDSAQNDLDLAKINVQLDITNNYKALEYAMKTMEAMKYLDDQANFNYQTAQVQYDNSQITLKELGDAKVAKATADVNYKNAELDAWLAQTMMDTACGSGFQPSNILSSLSSSLNSSSSSKNNVNPTEKFNRANRN</sequence>
<keyword evidence="9" id="KW-1185">Reference proteome</keyword>
<evidence type="ECO:0000256" key="4">
    <source>
        <dbReference type="ARBA" id="ARBA00023136"/>
    </source>
</evidence>
<gene>
    <name evidence="8" type="ORF">DSOL_2001</name>
</gene>
<keyword evidence="3" id="KW-0812">Transmembrane</keyword>
<keyword evidence="2" id="KW-1134">Transmembrane beta strand</keyword>
<dbReference type="Proteomes" id="UP000186102">
    <property type="component" value="Unassembled WGS sequence"/>
</dbReference>
<keyword evidence="5" id="KW-0998">Cell outer membrane</keyword>
<evidence type="ECO:0000256" key="2">
    <source>
        <dbReference type="ARBA" id="ARBA00022452"/>
    </source>
</evidence>
<feature type="signal peptide" evidence="7">
    <location>
        <begin position="1"/>
        <end position="23"/>
    </location>
</feature>
<dbReference type="PANTHER" id="PTHR30026">
    <property type="entry name" value="OUTER MEMBRANE PROTEIN TOLC"/>
    <property type="match status" value="1"/>
</dbReference>
<name>A0A1Q8QXS2_9FIRM</name>
<evidence type="ECO:0000313" key="9">
    <source>
        <dbReference type="Proteomes" id="UP000186102"/>
    </source>
</evidence>